<organism evidence="3 4">
    <name type="scientific">Citricoccus parietis</name>
    <dbReference type="NCBI Taxonomy" id="592307"/>
    <lineage>
        <taxon>Bacteria</taxon>
        <taxon>Bacillati</taxon>
        <taxon>Actinomycetota</taxon>
        <taxon>Actinomycetes</taxon>
        <taxon>Micrococcales</taxon>
        <taxon>Micrococcaceae</taxon>
        <taxon>Citricoccus</taxon>
    </lineage>
</organism>
<evidence type="ECO:0000313" key="2">
    <source>
        <dbReference type="EMBL" id="MFB9072636.1"/>
    </source>
</evidence>
<evidence type="ECO:0000256" key="1">
    <source>
        <dbReference type="SAM" id="MobiDB-lite"/>
    </source>
</evidence>
<accession>A0ABV5G7X4</accession>
<reference evidence="3 4" key="1">
    <citation type="submission" date="2024-09" db="EMBL/GenBank/DDBJ databases">
        <authorList>
            <person name="Sun Q."/>
            <person name="Mori K."/>
        </authorList>
    </citation>
    <scope>NUCLEOTIDE SEQUENCE [LARGE SCALE GENOMIC DNA]</scope>
    <source>
        <strain evidence="3 4">CCM 7609</strain>
    </source>
</reference>
<gene>
    <name evidence="2" type="ORF">ACFFX0_16095</name>
    <name evidence="3" type="ORF">ACFFX0_29150</name>
</gene>
<evidence type="ECO:0000313" key="3">
    <source>
        <dbReference type="EMBL" id="MFB9075033.1"/>
    </source>
</evidence>
<sequence>MTSRHAGLNDAGRSHNEFSSGAFSVRSLSSQEPASMSSTIGLTFEP</sequence>
<dbReference type="Proteomes" id="UP001589575">
    <property type="component" value="Unassembled WGS sequence"/>
</dbReference>
<keyword evidence="4" id="KW-1185">Reference proteome</keyword>
<comment type="caution">
    <text evidence="3">The sequence shown here is derived from an EMBL/GenBank/DDBJ whole genome shotgun (WGS) entry which is preliminary data.</text>
</comment>
<feature type="region of interest" description="Disordered" evidence="1">
    <location>
        <begin position="1"/>
        <end position="46"/>
    </location>
</feature>
<dbReference type="EMBL" id="JBHMFI010000007">
    <property type="protein sequence ID" value="MFB9075033.1"/>
    <property type="molecule type" value="Genomic_DNA"/>
</dbReference>
<proteinExistence type="predicted"/>
<evidence type="ECO:0000313" key="4">
    <source>
        <dbReference type="Proteomes" id="UP001589575"/>
    </source>
</evidence>
<name>A0ABV5G7X4_9MICC</name>
<protein>
    <submittedName>
        <fullName evidence="3">Uncharacterized protein</fullName>
    </submittedName>
</protein>
<dbReference type="EMBL" id="JBHMFI010000001">
    <property type="protein sequence ID" value="MFB9072636.1"/>
    <property type="molecule type" value="Genomic_DNA"/>
</dbReference>
<feature type="compositionally biased region" description="Polar residues" evidence="1">
    <location>
        <begin position="17"/>
        <end position="46"/>
    </location>
</feature>